<keyword evidence="2" id="KW-1185">Reference proteome</keyword>
<reference evidence="1 2" key="1">
    <citation type="submission" date="2012-10" db="EMBL/GenBank/DDBJ databases">
        <title>Genome sequence of the symbiont of the pentatomidae stink bug Halyomorpha halys.</title>
        <authorList>
            <person name="Kobayashi H."/>
            <person name="Fujii-Muramatsu R."/>
            <person name="Takeishi K."/>
            <person name="Noda H."/>
        </authorList>
    </citation>
    <scope>NUCLEOTIDE SEQUENCE [LARGE SCALE GENOMIC DNA]</scope>
</reference>
<dbReference type="Proteomes" id="UP000016900">
    <property type="component" value="Chromosome"/>
</dbReference>
<gene>
    <name evidence="1" type="ORF">HHS_07020</name>
</gene>
<dbReference type="EMBL" id="AP012554">
    <property type="protein sequence ID" value="BAO00672.1"/>
    <property type="molecule type" value="Genomic_DNA"/>
</dbReference>
<evidence type="ECO:0000313" key="1">
    <source>
        <dbReference type="EMBL" id="BAO00672.1"/>
    </source>
</evidence>
<name>U3U888_9GAMM</name>
<dbReference type="KEGG" id="hhs:HHS_07020"/>
<accession>U3U888</accession>
<organism evidence="1 2">
    <name type="scientific">Candidatus Pantoea carbekii</name>
    <dbReference type="NCBI Taxonomy" id="1235990"/>
    <lineage>
        <taxon>Bacteria</taxon>
        <taxon>Pseudomonadati</taxon>
        <taxon>Pseudomonadota</taxon>
        <taxon>Gammaproteobacteria</taxon>
        <taxon>Enterobacterales</taxon>
        <taxon>Erwiniaceae</taxon>
        <taxon>Pantoea</taxon>
    </lineage>
</organism>
<proteinExistence type="predicted"/>
<sequence length="62" mass="7351">MFARILKGKWKNKILNISVQIIMNFFLTDLNMNIEKNKVNLAKFCKIDNFLNCALCKIILRF</sequence>
<protein>
    <submittedName>
        <fullName evidence="1">Uncharacterized protein</fullName>
    </submittedName>
</protein>
<dbReference type="AlphaFoldDB" id="U3U888"/>
<evidence type="ECO:0000313" key="2">
    <source>
        <dbReference type="Proteomes" id="UP000016900"/>
    </source>
</evidence>
<dbReference type="PATRIC" id="fig|1235990.3.peg.698"/>